<keyword evidence="4" id="KW-0808">Transferase</keyword>
<proteinExistence type="inferred from homology"/>
<evidence type="ECO:0000256" key="10">
    <source>
        <dbReference type="ARBA" id="ARBA00023180"/>
    </source>
</evidence>
<comment type="similarity">
    <text evidence="2 11">Belongs to the glycosyltransferase 31 family.</text>
</comment>
<evidence type="ECO:0000256" key="5">
    <source>
        <dbReference type="ARBA" id="ARBA00022692"/>
    </source>
</evidence>
<dbReference type="Pfam" id="PF01762">
    <property type="entry name" value="Galactosyl_T"/>
    <property type="match status" value="1"/>
</dbReference>
<dbReference type="GO" id="GO:0016758">
    <property type="term" value="F:hexosyltransferase activity"/>
    <property type="evidence" value="ECO:0007669"/>
    <property type="project" value="InterPro"/>
</dbReference>
<dbReference type="Proteomes" id="UP001186944">
    <property type="component" value="Unassembled WGS sequence"/>
</dbReference>
<name>A0AA89C3R7_PINIB</name>
<dbReference type="EC" id="2.4.1.-" evidence="11"/>
<sequence length="333" mass="37941">MHQFIEEENFILKKFYNQKISEKATSLEVSKEESTTQSVNATKTDKVTTKAVKQPKVRPDTCTSCFEHNFKYLIDNPNICDTSGGKQGKIDVIILIFTTHLRRGQRDTIRKTWVSDAKNNTGNIRYAFLLGYTKNKDAQTAVEKENEEFHDIIQEDFVDAYLNLTYKTMMAFKWAVTKCAHARFVMKTDDDMYVNTKALLFVANQSEPLLQKNIGGACHKSAGPIRDRRSKWYASVESYPGKSYPGFCSGTGYVTSIAMARKVFDVSKDVPFFHLEDVFVALCVRKLNLSLLPIRGFNAGQVKPHGCNYKKNSMVTSHYMNPDLVKKIWALKC</sequence>
<evidence type="ECO:0000256" key="3">
    <source>
        <dbReference type="ARBA" id="ARBA00022676"/>
    </source>
</evidence>
<dbReference type="GO" id="GO:0000139">
    <property type="term" value="C:Golgi membrane"/>
    <property type="evidence" value="ECO:0007669"/>
    <property type="project" value="UniProtKB-SubCell"/>
</dbReference>
<organism evidence="12 13">
    <name type="scientific">Pinctada imbricata</name>
    <name type="common">Atlantic pearl-oyster</name>
    <name type="synonym">Pinctada martensii</name>
    <dbReference type="NCBI Taxonomy" id="66713"/>
    <lineage>
        <taxon>Eukaryota</taxon>
        <taxon>Metazoa</taxon>
        <taxon>Spiralia</taxon>
        <taxon>Lophotrochozoa</taxon>
        <taxon>Mollusca</taxon>
        <taxon>Bivalvia</taxon>
        <taxon>Autobranchia</taxon>
        <taxon>Pteriomorphia</taxon>
        <taxon>Pterioida</taxon>
        <taxon>Pterioidea</taxon>
        <taxon>Pteriidae</taxon>
        <taxon>Pinctada</taxon>
    </lineage>
</organism>
<keyword evidence="3 11" id="KW-0328">Glycosyltransferase</keyword>
<evidence type="ECO:0000256" key="9">
    <source>
        <dbReference type="ARBA" id="ARBA00023136"/>
    </source>
</evidence>
<keyword evidence="10" id="KW-0325">Glycoprotein</keyword>
<evidence type="ECO:0000256" key="6">
    <source>
        <dbReference type="ARBA" id="ARBA00022968"/>
    </source>
</evidence>
<evidence type="ECO:0000256" key="11">
    <source>
        <dbReference type="RuleBase" id="RU363063"/>
    </source>
</evidence>
<keyword evidence="13" id="KW-1185">Reference proteome</keyword>
<evidence type="ECO:0000256" key="1">
    <source>
        <dbReference type="ARBA" id="ARBA00004323"/>
    </source>
</evidence>
<dbReference type="Gene3D" id="3.90.550.50">
    <property type="match status" value="1"/>
</dbReference>
<keyword evidence="8 11" id="KW-0333">Golgi apparatus</keyword>
<reference evidence="12" key="1">
    <citation type="submission" date="2019-08" db="EMBL/GenBank/DDBJ databases">
        <title>The improved chromosome-level genome for the pearl oyster Pinctada fucata martensii using PacBio sequencing and Hi-C.</title>
        <authorList>
            <person name="Zheng Z."/>
        </authorList>
    </citation>
    <scope>NUCLEOTIDE SEQUENCE</scope>
    <source>
        <strain evidence="12">ZZ-2019</strain>
        <tissue evidence="12">Adductor muscle</tissue>
    </source>
</reference>
<accession>A0AA89C3R7</accession>
<protein>
    <recommendedName>
        <fullName evidence="11">Hexosyltransferase</fullName>
        <ecNumber evidence="11">2.4.1.-</ecNumber>
    </recommendedName>
</protein>
<comment type="caution">
    <text evidence="12">The sequence shown here is derived from an EMBL/GenBank/DDBJ whole genome shotgun (WGS) entry which is preliminary data.</text>
</comment>
<dbReference type="AlphaFoldDB" id="A0AA89C3R7"/>
<evidence type="ECO:0000256" key="8">
    <source>
        <dbReference type="ARBA" id="ARBA00023034"/>
    </source>
</evidence>
<dbReference type="GO" id="GO:0006493">
    <property type="term" value="P:protein O-linked glycosylation"/>
    <property type="evidence" value="ECO:0007669"/>
    <property type="project" value="TreeGrafter"/>
</dbReference>
<keyword evidence="9" id="KW-0472">Membrane</keyword>
<evidence type="ECO:0000256" key="4">
    <source>
        <dbReference type="ARBA" id="ARBA00022679"/>
    </source>
</evidence>
<comment type="subcellular location">
    <subcellularLocation>
        <location evidence="1 11">Golgi apparatus membrane</location>
        <topology evidence="1 11">Single-pass type II membrane protein</topology>
    </subcellularLocation>
</comment>
<keyword evidence="5" id="KW-0812">Transmembrane</keyword>
<evidence type="ECO:0000313" key="13">
    <source>
        <dbReference type="Proteomes" id="UP001186944"/>
    </source>
</evidence>
<evidence type="ECO:0000256" key="7">
    <source>
        <dbReference type="ARBA" id="ARBA00022989"/>
    </source>
</evidence>
<keyword evidence="6" id="KW-0735">Signal-anchor</keyword>
<dbReference type="FunFam" id="3.90.550.50:FF:000001">
    <property type="entry name" value="Hexosyltransferase"/>
    <property type="match status" value="1"/>
</dbReference>
<gene>
    <name evidence="12" type="ORF">FSP39_022241</name>
</gene>
<dbReference type="EMBL" id="VSWD01000002">
    <property type="protein sequence ID" value="KAK3107791.1"/>
    <property type="molecule type" value="Genomic_DNA"/>
</dbReference>
<dbReference type="InterPro" id="IPR002659">
    <property type="entry name" value="Glyco_trans_31"/>
</dbReference>
<evidence type="ECO:0000313" key="12">
    <source>
        <dbReference type="EMBL" id="KAK3107791.1"/>
    </source>
</evidence>
<dbReference type="PANTHER" id="PTHR11214">
    <property type="entry name" value="BETA-1,3-N-ACETYLGLUCOSAMINYLTRANSFERASE"/>
    <property type="match status" value="1"/>
</dbReference>
<keyword evidence="7" id="KW-1133">Transmembrane helix</keyword>
<dbReference type="PANTHER" id="PTHR11214:SF314">
    <property type="entry name" value="HEXOSYLTRANSFERASE"/>
    <property type="match status" value="1"/>
</dbReference>
<evidence type="ECO:0000256" key="2">
    <source>
        <dbReference type="ARBA" id="ARBA00008661"/>
    </source>
</evidence>